<dbReference type="SUPFAM" id="SSF55874">
    <property type="entry name" value="ATPase domain of HSP90 chaperone/DNA topoisomerase II/histidine kinase"/>
    <property type="match status" value="1"/>
</dbReference>
<feature type="coiled-coil region" evidence="6">
    <location>
        <begin position="573"/>
        <end position="600"/>
    </location>
</feature>
<dbReference type="PRINTS" id="PR00344">
    <property type="entry name" value="BCTRLSENSOR"/>
</dbReference>
<dbReference type="Gene3D" id="1.10.287.130">
    <property type="match status" value="1"/>
</dbReference>
<dbReference type="InterPro" id="IPR003594">
    <property type="entry name" value="HATPase_dom"/>
</dbReference>
<dbReference type="EMBL" id="SLUP01000002">
    <property type="protein sequence ID" value="TCL67503.1"/>
    <property type="molecule type" value="Genomic_DNA"/>
</dbReference>
<comment type="caution">
    <text evidence="9">The sequence shown here is derived from an EMBL/GenBank/DDBJ whole genome shotgun (WGS) entry which is preliminary data.</text>
</comment>
<protein>
    <recommendedName>
        <fullName evidence="2">histidine kinase</fullName>
        <ecNumber evidence="2">2.7.13.3</ecNumber>
    </recommendedName>
</protein>
<organism evidence="9 10">
    <name type="scientific">Mariniflexile fucanivorans</name>
    <dbReference type="NCBI Taxonomy" id="264023"/>
    <lineage>
        <taxon>Bacteria</taxon>
        <taxon>Pseudomonadati</taxon>
        <taxon>Bacteroidota</taxon>
        <taxon>Flavobacteriia</taxon>
        <taxon>Flavobacteriales</taxon>
        <taxon>Flavobacteriaceae</taxon>
        <taxon>Mariniflexile</taxon>
    </lineage>
</organism>
<evidence type="ECO:0000313" key="10">
    <source>
        <dbReference type="Proteomes" id="UP000295455"/>
    </source>
</evidence>
<dbReference type="PROSITE" id="PS50109">
    <property type="entry name" value="HIS_KIN"/>
    <property type="match status" value="1"/>
</dbReference>
<dbReference type="InterPro" id="IPR004358">
    <property type="entry name" value="Sig_transdc_His_kin-like_C"/>
</dbReference>
<keyword evidence="3" id="KW-0597">Phosphoprotein</keyword>
<dbReference type="SMART" id="SM00387">
    <property type="entry name" value="HATPase_c"/>
    <property type="match status" value="1"/>
</dbReference>
<dbReference type="Pfam" id="PF13426">
    <property type="entry name" value="PAS_9"/>
    <property type="match status" value="1"/>
</dbReference>
<comment type="catalytic activity">
    <reaction evidence="1">
        <text>ATP + protein L-histidine = ADP + protein N-phospho-L-histidine.</text>
        <dbReference type="EC" id="2.7.13.3"/>
    </reaction>
</comment>
<keyword evidence="6" id="KW-0175">Coiled coil</keyword>
<feature type="domain" description="PAC" evidence="8">
    <location>
        <begin position="246"/>
        <end position="299"/>
    </location>
</feature>
<evidence type="ECO:0000256" key="5">
    <source>
        <dbReference type="ARBA" id="ARBA00022777"/>
    </source>
</evidence>
<dbReference type="Pfam" id="PF02518">
    <property type="entry name" value="HATPase_c"/>
    <property type="match status" value="1"/>
</dbReference>
<dbReference type="InterPro" id="IPR000014">
    <property type="entry name" value="PAS"/>
</dbReference>
<feature type="domain" description="PAC" evidence="8">
    <location>
        <begin position="505"/>
        <end position="560"/>
    </location>
</feature>
<keyword evidence="10" id="KW-1185">Reference proteome</keyword>
<dbReference type="Pfam" id="PF08448">
    <property type="entry name" value="PAS_4"/>
    <property type="match status" value="1"/>
</dbReference>
<dbReference type="Gene3D" id="3.30.450.20">
    <property type="entry name" value="PAS domain"/>
    <property type="match status" value="4"/>
</dbReference>
<dbReference type="CDD" id="cd00082">
    <property type="entry name" value="HisKA"/>
    <property type="match status" value="1"/>
</dbReference>
<dbReference type="InterPro" id="IPR052162">
    <property type="entry name" value="Sensor_kinase/Photoreceptor"/>
</dbReference>
<dbReference type="Pfam" id="PF08447">
    <property type="entry name" value="PAS_3"/>
    <property type="match status" value="1"/>
</dbReference>
<name>A0A4R1RMJ2_9FLAO</name>
<dbReference type="SUPFAM" id="SSF47384">
    <property type="entry name" value="Homodimeric domain of signal transducing histidine kinase"/>
    <property type="match status" value="1"/>
</dbReference>
<evidence type="ECO:0000256" key="6">
    <source>
        <dbReference type="SAM" id="Coils"/>
    </source>
</evidence>
<evidence type="ECO:0000256" key="1">
    <source>
        <dbReference type="ARBA" id="ARBA00000085"/>
    </source>
</evidence>
<keyword evidence="4" id="KW-0808">Transferase</keyword>
<dbReference type="SMART" id="SM00091">
    <property type="entry name" value="PAS"/>
    <property type="match status" value="2"/>
</dbReference>
<evidence type="ECO:0000313" key="9">
    <source>
        <dbReference type="EMBL" id="TCL67503.1"/>
    </source>
</evidence>
<accession>A0A4R1RMJ2</accession>
<dbReference type="EC" id="2.7.13.3" evidence="2"/>
<dbReference type="PROSITE" id="PS50113">
    <property type="entry name" value="PAC"/>
    <property type="match status" value="2"/>
</dbReference>
<dbReference type="InterPro" id="IPR036097">
    <property type="entry name" value="HisK_dim/P_sf"/>
</dbReference>
<dbReference type="InterPro" id="IPR005467">
    <property type="entry name" value="His_kinase_dom"/>
</dbReference>
<evidence type="ECO:0000256" key="2">
    <source>
        <dbReference type="ARBA" id="ARBA00012438"/>
    </source>
</evidence>
<dbReference type="Gene3D" id="3.30.565.10">
    <property type="entry name" value="Histidine kinase-like ATPase, C-terminal domain"/>
    <property type="match status" value="1"/>
</dbReference>
<dbReference type="SMART" id="SM00388">
    <property type="entry name" value="HisKA"/>
    <property type="match status" value="1"/>
</dbReference>
<proteinExistence type="predicted"/>
<reference evidence="9 10" key="1">
    <citation type="submission" date="2019-03" db="EMBL/GenBank/DDBJ databases">
        <title>Genomic Encyclopedia of Type Strains, Phase IV (KMG-IV): sequencing the most valuable type-strain genomes for metagenomic binning, comparative biology and taxonomic classification.</title>
        <authorList>
            <person name="Goeker M."/>
        </authorList>
    </citation>
    <scope>NUCLEOTIDE SEQUENCE [LARGE SCALE GENOMIC DNA]</scope>
    <source>
        <strain evidence="9 10">DSM 18792</strain>
    </source>
</reference>
<gene>
    <name evidence="9" type="ORF">EV196_10259</name>
</gene>
<keyword evidence="5" id="KW-0418">Kinase</keyword>
<dbReference type="InterPro" id="IPR013656">
    <property type="entry name" value="PAS_4"/>
</dbReference>
<dbReference type="PANTHER" id="PTHR43304:SF1">
    <property type="entry name" value="PAC DOMAIN-CONTAINING PROTEIN"/>
    <property type="match status" value="1"/>
</dbReference>
<dbReference type="PANTHER" id="PTHR43304">
    <property type="entry name" value="PHYTOCHROME-LIKE PROTEIN CPH1"/>
    <property type="match status" value="1"/>
</dbReference>
<dbReference type="NCBIfam" id="TIGR00229">
    <property type="entry name" value="sensory_box"/>
    <property type="match status" value="1"/>
</dbReference>
<dbReference type="InterPro" id="IPR013655">
    <property type="entry name" value="PAS_fold_3"/>
</dbReference>
<evidence type="ECO:0000256" key="3">
    <source>
        <dbReference type="ARBA" id="ARBA00022553"/>
    </source>
</evidence>
<evidence type="ECO:0000259" key="7">
    <source>
        <dbReference type="PROSITE" id="PS50109"/>
    </source>
</evidence>
<feature type="domain" description="Histidine kinase" evidence="7">
    <location>
        <begin position="603"/>
        <end position="830"/>
    </location>
</feature>
<dbReference type="SUPFAM" id="SSF55785">
    <property type="entry name" value="PYP-like sensor domain (PAS domain)"/>
    <property type="match status" value="3"/>
</dbReference>
<dbReference type="InterPro" id="IPR003661">
    <property type="entry name" value="HisK_dim/P_dom"/>
</dbReference>
<dbReference type="GO" id="GO:0000155">
    <property type="term" value="F:phosphorelay sensor kinase activity"/>
    <property type="evidence" value="ECO:0007669"/>
    <property type="project" value="InterPro"/>
</dbReference>
<dbReference type="InterPro" id="IPR036890">
    <property type="entry name" value="HATPase_C_sf"/>
</dbReference>
<sequence length="842" mass="96854">MNHAILPKFLPKNSEMAQIIFDKNWQSHPLGLTENWPTALKLNLSNILNTAFPKFLLWGQEFYCFYNDAYRPSLGNDGKHPFILGQRFEDAWPELKDTMLSEVEQVFKTGKPTWHENQLVPIFRNGRMEEVYWTFSYSVVLGDNMDINGVLITCIETTDAVNVLKQLKENEDELQFAINATDLGTWDYDPLKDKLKTNERLKSWFGLPLQEEVELTQATNAIIEADRERVNNEIIKTFVFESGGRYDVTYTIRNQKNGKERIVRALGRAWFDENKIAYRFNGTLQDITSQQKSINKLKLSEENFRRLVKEIPVGIAIINVENYIVKVVNDMALLIWQKTFEESHNKPLFEILTEIEATITPIFEDIIKTKKPSKGIQYPFKLSRNGIIETAYFNFIFKPVLENNKVVEIMLVAFEVTETVKAKFELEQSEKQFKNFVMQSPIAMGILKGENMEIEMANNTLLNQFWHKQMEDVVGKGLLEIFPNLKDSKYPEIIRNILKTGIPISEIESYATLEDENGIWDFYVDYDYIPLRELDGSISGIMLTSTDVTDRVISRKKLEEFSKDLEKQVSLRTKQLKVANLKLQKSIQALENRNVELEAFAYVSSHDLQEPLRKIQLFISRINEKETVNLSDKGKNYFNIINNSAVRMRTLIDDLLAYSRTNIIEDNFEQVNLNSIVEDVLENLSTVIQNSKAEIEFSNLPIIDAIPFQMNQVFSNILSNAIKFSKIDSIPKIKITSELATTKELKNLKLKSTIINYKITISDNGIGLVKGMEGRIFEVFQRAHSKNEYEGTGIGLAIVKKIITNHGGEIYAKNNNDQGTIITIIIPKEKQQSKANVSVKND</sequence>
<evidence type="ECO:0000256" key="4">
    <source>
        <dbReference type="ARBA" id="ARBA00022679"/>
    </source>
</evidence>
<evidence type="ECO:0000259" key="8">
    <source>
        <dbReference type="PROSITE" id="PS50113"/>
    </source>
</evidence>
<dbReference type="InterPro" id="IPR035965">
    <property type="entry name" value="PAS-like_dom_sf"/>
</dbReference>
<dbReference type="Pfam" id="PF00512">
    <property type="entry name" value="HisKA"/>
    <property type="match status" value="1"/>
</dbReference>
<dbReference type="InterPro" id="IPR000700">
    <property type="entry name" value="PAS-assoc_C"/>
</dbReference>
<dbReference type="Proteomes" id="UP000295455">
    <property type="component" value="Unassembled WGS sequence"/>
</dbReference>
<dbReference type="AlphaFoldDB" id="A0A4R1RMJ2"/>